<keyword evidence="1" id="KW-0418">Kinase</keyword>
<name>A0ABT0ESP5_9PSED</name>
<dbReference type="InterPro" id="IPR027417">
    <property type="entry name" value="P-loop_NTPase"/>
</dbReference>
<organism evidence="1 2">
    <name type="scientific">Pseudomonas violetae</name>
    <dbReference type="NCBI Taxonomy" id="2915813"/>
    <lineage>
        <taxon>Bacteria</taxon>
        <taxon>Pseudomonadati</taxon>
        <taxon>Pseudomonadota</taxon>
        <taxon>Gammaproteobacteria</taxon>
        <taxon>Pseudomonadales</taxon>
        <taxon>Pseudomonadaceae</taxon>
        <taxon>Pseudomonas</taxon>
    </lineage>
</organism>
<comment type="caution">
    <text evidence="1">The sequence shown here is derived from an EMBL/GenBank/DDBJ whole genome shotgun (WGS) entry which is preliminary data.</text>
</comment>
<accession>A0ABT0ESP5</accession>
<dbReference type="GO" id="GO:0016301">
    <property type="term" value="F:kinase activity"/>
    <property type="evidence" value="ECO:0007669"/>
    <property type="project" value="UniProtKB-KW"/>
</dbReference>
<evidence type="ECO:0000313" key="1">
    <source>
        <dbReference type="EMBL" id="MCK1788760.1"/>
    </source>
</evidence>
<proteinExistence type="predicted"/>
<dbReference type="SUPFAM" id="SSF52540">
    <property type="entry name" value="P-loop containing nucleoside triphosphate hydrolases"/>
    <property type="match status" value="1"/>
</dbReference>
<dbReference type="Gene3D" id="3.40.50.300">
    <property type="entry name" value="P-loop containing nucleotide triphosphate hydrolases"/>
    <property type="match status" value="1"/>
</dbReference>
<keyword evidence="1" id="KW-0808">Transferase</keyword>
<protein>
    <submittedName>
        <fullName evidence="1">Thymidylate kinase</fullName>
    </submittedName>
</protein>
<dbReference type="RefSeq" id="WP_247285834.1">
    <property type="nucleotide sequence ID" value="NZ_JAKNRW010000001.1"/>
</dbReference>
<keyword evidence="2" id="KW-1185">Reference proteome</keyword>
<reference evidence="1 2" key="1">
    <citation type="submission" date="2022-02" db="EMBL/GenBank/DDBJ databases">
        <title>Comparative genomics of the first Antarctic Pseudomonas spp. capable of biotransforming 2,4,6-Trinitrotoluene.</title>
        <authorList>
            <person name="Cabrera M.A."/>
            <person name="Marquez S.L."/>
            <person name="Perez-Donoso J.M."/>
        </authorList>
    </citation>
    <scope>NUCLEOTIDE SEQUENCE [LARGE SCALE GENOMIC DNA]</scope>
    <source>
        <strain evidence="1 2">TNT19</strain>
    </source>
</reference>
<evidence type="ECO:0000313" key="2">
    <source>
        <dbReference type="Proteomes" id="UP001299876"/>
    </source>
</evidence>
<dbReference type="CDD" id="cd01672">
    <property type="entry name" value="TMPK"/>
    <property type="match status" value="1"/>
</dbReference>
<dbReference type="Proteomes" id="UP001299876">
    <property type="component" value="Unassembled WGS sequence"/>
</dbReference>
<sequence>MNSPCFISFDGPKATGKTTVLEAVGDALRADGRFPVVELCEKDLDPDRAATLHLIKQLTANPTEELEYLVCEKLAAGRAWITDHVLSQVDATSVVLIDRWYPSDAAFRRILPFTEIMAMNLSRGVRIPDLHVGVVTTPEVSWARAMARPRGLSSVVIQSLEEHAACSAAFNRAIVANDWFSCRNESSVEHAALLVQEAIDGLPRRNALNQ</sequence>
<gene>
    <name evidence="1" type="ORF">L9059_00850</name>
</gene>
<dbReference type="EMBL" id="JAKNRW010000001">
    <property type="protein sequence ID" value="MCK1788760.1"/>
    <property type="molecule type" value="Genomic_DNA"/>
</dbReference>